<keyword evidence="4" id="KW-1185">Reference proteome</keyword>
<protein>
    <submittedName>
        <fullName evidence="3">Tripartite tricarboxylate transporter TctB family protein</fullName>
    </submittedName>
</protein>
<keyword evidence="1" id="KW-0472">Membrane</keyword>
<feature type="transmembrane region" description="Helical" evidence="1">
    <location>
        <begin position="75"/>
        <end position="92"/>
    </location>
</feature>
<feature type="transmembrane region" description="Helical" evidence="1">
    <location>
        <begin position="121"/>
        <end position="139"/>
    </location>
</feature>
<keyword evidence="1" id="KW-1133">Transmembrane helix</keyword>
<evidence type="ECO:0000256" key="1">
    <source>
        <dbReference type="SAM" id="Phobius"/>
    </source>
</evidence>
<accession>A0A5C1NMG2</accession>
<name>A0A5C1NMG2_9GAMM</name>
<evidence type="ECO:0000313" key="4">
    <source>
        <dbReference type="Proteomes" id="UP000324285"/>
    </source>
</evidence>
<sequence>MSNSTSQAADRCLGIALIVLAAFCAAHALSLHVPFSYDPVGPKAFPLGLSILLGLLSLVLIFRPGLNGHWPDGRLALKLCAVLALLLAYALLFPRLGYAASSCIVITLLARLFSASWRQAIITGVLMALGSYWLFTQGLDITLPSGTWLS</sequence>
<proteinExistence type="predicted"/>
<dbReference type="Pfam" id="PF07331">
    <property type="entry name" value="TctB"/>
    <property type="match status" value="1"/>
</dbReference>
<dbReference type="InterPro" id="IPR009936">
    <property type="entry name" value="DUF1468"/>
</dbReference>
<keyword evidence="1" id="KW-0812">Transmembrane</keyword>
<dbReference type="RefSeq" id="WP_149286161.1">
    <property type="nucleotide sequence ID" value="NZ_CP038437.2"/>
</dbReference>
<dbReference type="OrthoDB" id="7025534at2"/>
<dbReference type="KEGG" id="hbh:E4T21_16920"/>
<evidence type="ECO:0000259" key="2">
    <source>
        <dbReference type="Pfam" id="PF07331"/>
    </source>
</evidence>
<feature type="transmembrane region" description="Helical" evidence="1">
    <location>
        <begin position="98"/>
        <end position="114"/>
    </location>
</feature>
<organism evidence="3 4">
    <name type="scientific">Halomonas binhaiensis</name>
    <dbReference type="NCBI Taxonomy" id="2562282"/>
    <lineage>
        <taxon>Bacteria</taxon>
        <taxon>Pseudomonadati</taxon>
        <taxon>Pseudomonadota</taxon>
        <taxon>Gammaproteobacteria</taxon>
        <taxon>Oceanospirillales</taxon>
        <taxon>Halomonadaceae</taxon>
        <taxon>Halomonas</taxon>
    </lineage>
</organism>
<dbReference type="AlphaFoldDB" id="A0A5C1NMG2"/>
<feature type="transmembrane region" description="Helical" evidence="1">
    <location>
        <begin position="44"/>
        <end position="63"/>
    </location>
</feature>
<feature type="domain" description="DUF1468" evidence="2">
    <location>
        <begin position="13"/>
        <end position="144"/>
    </location>
</feature>
<reference evidence="3" key="1">
    <citation type="submission" date="2021-02" db="EMBL/GenBank/DDBJ databases">
        <title>Strain Y2R2, a novel species of the genus Halomonas.</title>
        <authorList>
            <person name="Huang H."/>
        </authorList>
    </citation>
    <scope>NUCLEOTIDE SEQUENCE</scope>
    <source>
        <strain evidence="3">Y2R2</strain>
    </source>
</reference>
<evidence type="ECO:0000313" key="3">
    <source>
        <dbReference type="EMBL" id="QEM83039.1"/>
    </source>
</evidence>
<dbReference type="Proteomes" id="UP000324285">
    <property type="component" value="Chromosome"/>
</dbReference>
<gene>
    <name evidence="3" type="ORF">E4T21_16920</name>
</gene>
<dbReference type="EMBL" id="CP038437">
    <property type="protein sequence ID" value="QEM83039.1"/>
    <property type="molecule type" value="Genomic_DNA"/>
</dbReference>